<sequence>MIQGHHIEENECSVITLATMDTSGTFAGSFMENLQIEFPKDKLKAEVFKLNKTKTSKE</sequence>
<organism evidence="1 2">
    <name type="scientific">Vitis vinifera</name>
    <name type="common">Grape</name>
    <dbReference type="NCBI Taxonomy" id="29760"/>
    <lineage>
        <taxon>Eukaryota</taxon>
        <taxon>Viridiplantae</taxon>
        <taxon>Streptophyta</taxon>
        <taxon>Embryophyta</taxon>
        <taxon>Tracheophyta</taxon>
        <taxon>Spermatophyta</taxon>
        <taxon>Magnoliopsida</taxon>
        <taxon>eudicotyledons</taxon>
        <taxon>Gunneridae</taxon>
        <taxon>Pentapetalae</taxon>
        <taxon>rosids</taxon>
        <taxon>Vitales</taxon>
        <taxon>Vitaceae</taxon>
        <taxon>Viteae</taxon>
        <taxon>Vitis</taxon>
    </lineage>
</organism>
<accession>A0A438JA92</accession>
<gene>
    <name evidence="1" type="ORF">CK203_023793</name>
</gene>
<evidence type="ECO:0000313" key="1">
    <source>
        <dbReference type="EMBL" id="RVX05877.1"/>
    </source>
</evidence>
<evidence type="ECO:0000313" key="2">
    <source>
        <dbReference type="Proteomes" id="UP000288805"/>
    </source>
</evidence>
<dbReference type="EMBL" id="QGNW01000054">
    <property type="protein sequence ID" value="RVX05877.1"/>
    <property type="molecule type" value="Genomic_DNA"/>
</dbReference>
<dbReference type="Proteomes" id="UP000288805">
    <property type="component" value="Unassembled WGS sequence"/>
</dbReference>
<proteinExistence type="predicted"/>
<dbReference type="AlphaFoldDB" id="A0A438JA92"/>
<comment type="caution">
    <text evidence="1">The sequence shown here is derived from an EMBL/GenBank/DDBJ whole genome shotgun (WGS) entry which is preliminary data.</text>
</comment>
<protein>
    <submittedName>
        <fullName evidence="1">Uncharacterized protein</fullName>
    </submittedName>
</protein>
<name>A0A438JA92_VITVI</name>
<reference evidence="1 2" key="1">
    <citation type="journal article" date="2018" name="PLoS Genet.">
        <title>Population sequencing reveals clonal diversity and ancestral inbreeding in the grapevine cultivar Chardonnay.</title>
        <authorList>
            <person name="Roach M.J."/>
            <person name="Johnson D.L."/>
            <person name="Bohlmann J."/>
            <person name="van Vuuren H.J."/>
            <person name="Jones S.J."/>
            <person name="Pretorius I.S."/>
            <person name="Schmidt S.A."/>
            <person name="Borneman A.R."/>
        </authorList>
    </citation>
    <scope>NUCLEOTIDE SEQUENCE [LARGE SCALE GENOMIC DNA]</scope>
    <source>
        <strain evidence="2">cv. Chardonnay</strain>
        <tissue evidence="1">Leaf</tissue>
    </source>
</reference>